<dbReference type="PANTHER" id="PTHR32432">
    <property type="entry name" value="CELL DIVISION PROTEIN FTSA-RELATED"/>
    <property type="match status" value="1"/>
</dbReference>
<proteinExistence type="predicted"/>
<dbReference type="HOGENOM" id="CLU_062175_0_0_9"/>
<dbReference type="Gene3D" id="3.30.420.40">
    <property type="match status" value="2"/>
</dbReference>
<reference evidence="1 2" key="1">
    <citation type="submission" date="2011-09" db="EMBL/GenBank/DDBJ databases">
        <title>The Genome Sequence of Bacillus smithii 7_3_47FAA.</title>
        <authorList>
            <consortium name="The Broad Institute Genome Sequencing Platform"/>
            <person name="Earl A."/>
            <person name="Ward D."/>
            <person name="Feldgarden M."/>
            <person name="Gevers D."/>
            <person name="Daigneault M."/>
            <person name="Strauss J."/>
            <person name="Allen-Vercoe E."/>
            <person name="Young S.K."/>
            <person name="Zeng Q."/>
            <person name="Gargeya S."/>
            <person name="Fitzgerald M."/>
            <person name="Haas B."/>
            <person name="Abouelleil A."/>
            <person name="Alvarado L."/>
            <person name="Arachchi H.M."/>
            <person name="Berlin A."/>
            <person name="Brown A."/>
            <person name="Chapman S.B."/>
            <person name="Chen Z."/>
            <person name="Dunbar C."/>
            <person name="Freedman E."/>
            <person name="Gearin G."/>
            <person name="Goldberg J."/>
            <person name="Griggs A."/>
            <person name="Gujja S."/>
            <person name="Heiman D."/>
            <person name="Howarth C."/>
            <person name="Larson L."/>
            <person name="Lui A."/>
            <person name="MacDonald P.J.P."/>
            <person name="Montmayeur A."/>
            <person name="Murphy C."/>
            <person name="Neiman D."/>
            <person name="Pearson M."/>
            <person name="Priest M."/>
            <person name="Roberts A."/>
            <person name="Saif S."/>
            <person name="Shea T."/>
            <person name="Shenoy N."/>
            <person name="Sisk P."/>
            <person name="Stolte C."/>
            <person name="Sykes S."/>
            <person name="Wortman J."/>
            <person name="Nusbaum C."/>
            <person name="Birren B."/>
        </authorList>
    </citation>
    <scope>NUCLEOTIDE SEQUENCE [LARGE SCALE GENOMIC DNA]</scope>
    <source>
        <strain evidence="1 2">7_3_47FAA</strain>
    </source>
</reference>
<dbReference type="Gene3D" id="3.30.1490.300">
    <property type="match status" value="1"/>
</dbReference>
<dbReference type="SUPFAM" id="SSF53067">
    <property type="entry name" value="Actin-like ATPase domain"/>
    <property type="match status" value="1"/>
</dbReference>
<evidence type="ECO:0008006" key="3">
    <source>
        <dbReference type="Google" id="ProtNLM"/>
    </source>
</evidence>
<dbReference type="AlphaFoldDB" id="G9QLQ5"/>
<dbReference type="PATRIC" id="fig|665952.3.peg.1991"/>
<protein>
    <recommendedName>
        <fullName evidence="3">Type IV pilus assembly protein PilM</fullName>
    </recommendedName>
</protein>
<organism evidence="1 2">
    <name type="scientific">Bacillus smithii 7_3_47FAA</name>
    <dbReference type="NCBI Taxonomy" id="665952"/>
    <lineage>
        <taxon>Bacteria</taxon>
        <taxon>Bacillati</taxon>
        <taxon>Bacillota</taxon>
        <taxon>Bacilli</taxon>
        <taxon>Bacillales</taxon>
        <taxon>Bacillaceae</taxon>
        <taxon>Bacillus</taxon>
    </lineage>
</organism>
<dbReference type="Pfam" id="PF11104">
    <property type="entry name" value="PilM_2"/>
    <property type="match status" value="1"/>
</dbReference>
<accession>G9QLQ5</accession>
<dbReference type="Proteomes" id="UP000011747">
    <property type="component" value="Unassembled WGS sequence"/>
</dbReference>
<dbReference type="InterPro" id="IPR043129">
    <property type="entry name" value="ATPase_NBD"/>
</dbReference>
<comment type="caution">
    <text evidence="1">The sequence shown here is derived from an EMBL/GenBank/DDBJ whole genome shotgun (WGS) entry which is preliminary data.</text>
</comment>
<sequence length="328" mass="38144">MKSYTYGKQKKLQMIITDDYLRLLVTKKNTILSFNQKALPDGIISGGFIENEDYLLDMIEEQLIEYGAKKLPAFLCLPDGHTFLRKVAIPEDVPSDELKGYLYMAANDSIPLPFEDPIIETVEWQDESENGREALMIAAREAIVNQYVGLLEKLKLKPRVMDLSLLSLYRLYYHLNRVRPDDRILLLQIHYSYIQVSIFEQHQPIYVHYVNLPANREAYINRSHMDYEYYMPEGIEDLLGEYIRTIVQEISRLQNFYEFTIMQGEKRLNKIVVAGDHPYLQTISEVLQEQIEMEIDDALTVPLFQNKENINIPPAFSDCIGLALHPAE</sequence>
<gene>
    <name evidence="1" type="ORF">HMPREF1015_03148</name>
</gene>
<evidence type="ECO:0000313" key="1">
    <source>
        <dbReference type="EMBL" id="EHL77923.1"/>
    </source>
</evidence>
<keyword evidence="2" id="KW-1185">Reference proteome</keyword>
<dbReference type="EMBL" id="ACWF01000104">
    <property type="protein sequence ID" value="EHL77923.1"/>
    <property type="molecule type" value="Genomic_DNA"/>
</dbReference>
<dbReference type="InterPro" id="IPR005883">
    <property type="entry name" value="PilM"/>
</dbReference>
<dbReference type="PANTHER" id="PTHR32432:SF3">
    <property type="entry name" value="ETHANOLAMINE UTILIZATION PROTEIN EUTJ"/>
    <property type="match status" value="1"/>
</dbReference>
<dbReference type="InterPro" id="IPR050696">
    <property type="entry name" value="FtsA/MreB"/>
</dbReference>
<evidence type="ECO:0000313" key="2">
    <source>
        <dbReference type="Proteomes" id="UP000011747"/>
    </source>
</evidence>
<dbReference type="RefSeq" id="WP_003354315.1">
    <property type="nucleotide sequence ID" value="NZ_JH414755.1"/>
</dbReference>
<name>G9QLQ5_9BACI</name>